<dbReference type="InterPro" id="IPR018379">
    <property type="entry name" value="BEN_domain"/>
</dbReference>
<feature type="domain" description="BEN" evidence="3">
    <location>
        <begin position="267"/>
        <end position="374"/>
    </location>
</feature>
<dbReference type="Proteomes" id="UP001152320">
    <property type="component" value="Unassembled WGS sequence"/>
</dbReference>
<proteinExistence type="predicted"/>
<dbReference type="GO" id="GO:0003677">
    <property type="term" value="F:DNA binding"/>
    <property type="evidence" value="ECO:0007669"/>
    <property type="project" value="InterPro"/>
</dbReference>
<feature type="coiled-coil region" evidence="1">
    <location>
        <begin position="156"/>
        <end position="211"/>
    </location>
</feature>
<feature type="region of interest" description="Disordered" evidence="2">
    <location>
        <begin position="134"/>
        <end position="153"/>
    </location>
</feature>
<gene>
    <name evidence="4" type="ORF">HOLleu_44684</name>
</gene>
<evidence type="ECO:0000313" key="4">
    <source>
        <dbReference type="EMBL" id="KAJ8017712.1"/>
    </source>
</evidence>
<evidence type="ECO:0000259" key="3">
    <source>
        <dbReference type="PROSITE" id="PS51457"/>
    </source>
</evidence>
<evidence type="ECO:0000256" key="1">
    <source>
        <dbReference type="SAM" id="Coils"/>
    </source>
</evidence>
<reference evidence="4" key="1">
    <citation type="submission" date="2021-10" db="EMBL/GenBank/DDBJ databases">
        <title>Tropical sea cucumber genome reveals ecological adaptation and Cuvierian tubules defense mechanism.</title>
        <authorList>
            <person name="Chen T."/>
        </authorList>
    </citation>
    <scope>NUCLEOTIDE SEQUENCE</scope>
    <source>
        <strain evidence="4">Nanhai2018</strain>
        <tissue evidence="4">Muscle</tissue>
    </source>
</reference>
<protein>
    <submittedName>
        <fullName evidence="4">BEN domain-containing protein 5</fullName>
    </submittedName>
</protein>
<dbReference type="OrthoDB" id="9931198at2759"/>
<accession>A0A9Q0YCZ4</accession>
<dbReference type="GO" id="GO:0045892">
    <property type="term" value="P:negative regulation of DNA-templated transcription"/>
    <property type="evidence" value="ECO:0007669"/>
    <property type="project" value="InterPro"/>
</dbReference>
<feature type="region of interest" description="Disordered" evidence="2">
    <location>
        <begin position="88"/>
        <end position="125"/>
    </location>
</feature>
<evidence type="ECO:0000313" key="5">
    <source>
        <dbReference type="Proteomes" id="UP001152320"/>
    </source>
</evidence>
<feature type="compositionally biased region" description="Polar residues" evidence="2">
    <location>
        <begin position="134"/>
        <end position="152"/>
    </location>
</feature>
<dbReference type="PANTHER" id="PTHR14628">
    <property type="entry name" value="BEN DOMAIN-CONTAINING PROTEIN 5"/>
    <property type="match status" value="1"/>
</dbReference>
<dbReference type="Gene3D" id="1.10.10.2590">
    <property type="entry name" value="BEN domain"/>
    <property type="match status" value="1"/>
</dbReference>
<dbReference type="PROSITE" id="PS51457">
    <property type="entry name" value="BEN"/>
    <property type="match status" value="1"/>
</dbReference>
<keyword evidence="1" id="KW-0175">Coiled coil</keyword>
<dbReference type="InterPro" id="IPR040391">
    <property type="entry name" value="BEND5"/>
</dbReference>
<name>A0A9Q0YCZ4_HOLLE</name>
<sequence>MASWFALVRFLMDNVKDIVPISYIKNFKPKSLTDFEPGKVYLVKWEDAGHPGEEDYYKGNILILDDSKEKVQERSQSSRLKLPKVIDTSVEENSSSEEEAEKAQEMVTKEKKQKTKEKDISRQSSLRAILSESLSKKQQNPLFHEGSQNPRSCSECKELQKSVATQKRSLDELQLKVKRLKQDREEYVASLGQYKKLNQRLQAKLLEFLEQPGSSKKSPTVVSVALDKQKAVEQKVSPAKAKDGTKITDGESETKLYSEQDGKVFLGGDIWLTTAKWHAVDSQKRHSIFVKSLLTAVWGTDNLKDRSIGGKVCPRFSGERDAKRPLSPAKLKIVKECFIHRLRQRGLSTEAVMYEDLRFNKYVSEKLQDIARKPKNPTPKE</sequence>
<feature type="compositionally biased region" description="Basic and acidic residues" evidence="2">
    <location>
        <begin position="101"/>
        <end position="121"/>
    </location>
</feature>
<evidence type="ECO:0000256" key="2">
    <source>
        <dbReference type="SAM" id="MobiDB-lite"/>
    </source>
</evidence>
<keyword evidence="5" id="KW-1185">Reference proteome</keyword>
<dbReference type="PANTHER" id="PTHR14628:SF1">
    <property type="entry name" value="BEN DOMAIN-CONTAINING PROTEIN 5"/>
    <property type="match status" value="1"/>
</dbReference>
<organism evidence="4 5">
    <name type="scientific">Holothuria leucospilota</name>
    <name type="common">Black long sea cucumber</name>
    <name type="synonym">Mertensiothuria leucospilota</name>
    <dbReference type="NCBI Taxonomy" id="206669"/>
    <lineage>
        <taxon>Eukaryota</taxon>
        <taxon>Metazoa</taxon>
        <taxon>Echinodermata</taxon>
        <taxon>Eleutherozoa</taxon>
        <taxon>Echinozoa</taxon>
        <taxon>Holothuroidea</taxon>
        <taxon>Aspidochirotacea</taxon>
        <taxon>Aspidochirotida</taxon>
        <taxon>Holothuriidae</taxon>
        <taxon>Holothuria</taxon>
    </lineage>
</organism>
<dbReference type="AlphaFoldDB" id="A0A9Q0YCZ4"/>
<comment type="caution">
    <text evidence="4">The sequence shown here is derived from an EMBL/GenBank/DDBJ whole genome shotgun (WGS) entry which is preliminary data.</text>
</comment>
<dbReference type="EMBL" id="JAIZAY010001113">
    <property type="protein sequence ID" value="KAJ8017712.1"/>
    <property type="molecule type" value="Genomic_DNA"/>
</dbReference>